<accession>A0AA36FT31</accession>
<dbReference type="EMBL" id="CATQJA010001163">
    <property type="protein sequence ID" value="CAJ0566110.1"/>
    <property type="molecule type" value="Genomic_DNA"/>
</dbReference>
<dbReference type="InterPro" id="IPR050111">
    <property type="entry name" value="C-type_lectin/snaclec_domain"/>
</dbReference>
<proteinExistence type="predicted"/>
<evidence type="ECO:0000256" key="2">
    <source>
        <dbReference type="SAM" id="SignalP"/>
    </source>
</evidence>
<dbReference type="CDD" id="cd00037">
    <property type="entry name" value="CLECT"/>
    <property type="match status" value="1"/>
</dbReference>
<dbReference type="InterPro" id="IPR018378">
    <property type="entry name" value="C-type_lectin_CS"/>
</dbReference>
<dbReference type="InterPro" id="IPR016186">
    <property type="entry name" value="C-type_lectin-like/link_sf"/>
</dbReference>
<dbReference type="SUPFAM" id="SSF56436">
    <property type="entry name" value="C-type lectin-like"/>
    <property type="match status" value="1"/>
</dbReference>
<dbReference type="PANTHER" id="PTHR22803">
    <property type="entry name" value="MANNOSE, PHOSPHOLIPASE, LECTIN RECEPTOR RELATED"/>
    <property type="match status" value="1"/>
</dbReference>
<name>A0AA36FT31_9BILA</name>
<dbReference type="InterPro" id="IPR001304">
    <property type="entry name" value="C-type_lectin-like"/>
</dbReference>
<keyword evidence="1" id="KW-1015">Disulfide bond</keyword>
<dbReference type="Pfam" id="PF00059">
    <property type="entry name" value="Lectin_C"/>
    <property type="match status" value="1"/>
</dbReference>
<organism evidence="4 5">
    <name type="scientific">Mesorhabditis spiculigera</name>
    <dbReference type="NCBI Taxonomy" id="96644"/>
    <lineage>
        <taxon>Eukaryota</taxon>
        <taxon>Metazoa</taxon>
        <taxon>Ecdysozoa</taxon>
        <taxon>Nematoda</taxon>
        <taxon>Chromadorea</taxon>
        <taxon>Rhabditida</taxon>
        <taxon>Rhabditina</taxon>
        <taxon>Rhabditomorpha</taxon>
        <taxon>Rhabditoidea</taxon>
        <taxon>Rhabditidae</taxon>
        <taxon>Mesorhabditinae</taxon>
        <taxon>Mesorhabditis</taxon>
    </lineage>
</organism>
<keyword evidence="2" id="KW-0732">Signal</keyword>
<feature type="non-terminal residue" evidence="4">
    <location>
        <position position="155"/>
    </location>
</feature>
<feature type="signal peptide" evidence="2">
    <location>
        <begin position="1"/>
        <end position="18"/>
    </location>
</feature>
<dbReference type="SMART" id="SM00034">
    <property type="entry name" value="CLECT"/>
    <property type="match status" value="1"/>
</dbReference>
<dbReference type="Proteomes" id="UP001177023">
    <property type="component" value="Unassembled WGS sequence"/>
</dbReference>
<gene>
    <name evidence="4" type="ORF">MSPICULIGERA_LOCUS4726</name>
</gene>
<sequence>MVGNVFFLLLVSVATVAAELGCEPGWTLGKGTDQCYKRVEGLADYDKAFEICKGLDADLPNIHSQAENDVIHSMEIPNQLVRLGAKRISGEKYDFMWTNYSPMDFKKFNDYYMDNSNGNENCLDMSHGDTWNDIPCHMPELVVCQKKATHVSSGK</sequence>
<evidence type="ECO:0000313" key="5">
    <source>
        <dbReference type="Proteomes" id="UP001177023"/>
    </source>
</evidence>
<keyword evidence="5" id="KW-1185">Reference proteome</keyword>
<protein>
    <recommendedName>
        <fullName evidence="3">C-type lectin domain-containing protein</fullName>
    </recommendedName>
</protein>
<dbReference type="AlphaFoldDB" id="A0AA36FT31"/>
<evidence type="ECO:0000259" key="3">
    <source>
        <dbReference type="PROSITE" id="PS50041"/>
    </source>
</evidence>
<evidence type="ECO:0000256" key="1">
    <source>
        <dbReference type="ARBA" id="ARBA00023157"/>
    </source>
</evidence>
<reference evidence="4" key="1">
    <citation type="submission" date="2023-06" db="EMBL/GenBank/DDBJ databases">
        <authorList>
            <person name="Delattre M."/>
        </authorList>
    </citation>
    <scope>NUCLEOTIDE SEQUENCE</scope>
    <source>
        <strain evidence="4">AF72</strain>
    </source>
</reference>
<feature type="chain" id="PRO_5041267250" description="C-type lectin domain-containing protein" evidence="2">
    <location>
        <begin position="19"/>
        <end position="155"/>
    </location>
</feature>
<dbReference type="PROSITE" id="PS50041">
    <property type="entry name" value="C_TYPE_LECTIN_2"/>
    <property type="match status" value="1"/>
</dbReference>
<dbReference type="Gene3D" id="3.10.100.10">
    <property type="entry name" value="Mannose-Binding Protein A, subunit A"/>
    <property type="match status" value="1"/>
</dbReference>
<dbReference type="PROSITE" id="PS00615">
    <property type="entry name" value="C_TYPE_LECTIN_1"/>
    <property type="match status" value="1"/>
</dbReference>
<evidence type="ECO:0000313" key="4">
    <source>
        <dbReference type="EMBL" id="CAJ0566110.1"/>
    </source>
</evidence>
<feature type="domain" description="C-type lectin" evidence="3">
    <location>
        <begin position="31"/>
        <end position="145"/>
    </location>
</feature>
<dbReference type="InterPro" id="IPR016187">
    <property type="entry name" value="CTDL_fold"/>
</dbReference>
<comment type="caution">
    <text evidence="4">The sequence shown here is derived from an EMBL/GenBank/DDBJ whole genome shotgun (WGS) entry which is preliminary data.</text>
</comment>